<keyword evidence="2" id="KW-0472">Membrane</keyword>
<name>A0A1P8W9J2_9PLAN</name>
<dbReference type="AlphaFoldDB" id="A0A1P8W9J2"/>
<evidence type="ECO:0000256" key="1">
    <source>
        <dbReference type="SAM" id="MobiDB-lite"/>
    </source>
</evidence>
<feature type="compositionally biased region" description="Low complexity" evidence="1">
    <location>
        <begin position="98"/>
        <end position="107"/>
    </location>
</feature>
<evidence type="ECO:0000313" key="3">
    <source>
        <dbReference type="EMBL" id="APZ90720.1"/>
    </source>
</evidence>
<feature type="compositionally biased region" description="Low complexity" evidence="1">
    <location>
        <begin position="45"/>
        <end position="62"/>
    </location>
</feature>
<keyword evidence="4" id="KW-1185">Reference proteome</keyword>
<dbReference type="OrthoDB" id="286727at2"/>
<keyword evidence="2" id="KW-0812">Transmembrane</keyword>
<dbReference type="RefSeq" id="WP_077022571.1">
    <property type="nucleotide sequence ID" value="NZ_CP017641.1"/>
</dbReference>
<gene>
    <name evidence="3" type="ORF">Fuma_00301</name>
</gene>
<keyword evidence="2" id="KW-1133">Transmembrane helix</keyword>
<evidence type="ECO:0000313" key="4">
    <source>
        <dbReference type="Proteomes" id="UP000187735"/>
    </source>
</evidence>
<reference evidence="3 4" key="1">
    <citation type="journal article" date="2016" name="Front. Microbiol.">
        <title>Fuerstia marisgermanicae gen. nov., sp. nov., an Unusual Member of the Phylum Planctomycetes from the German Wadden Sea.</title>
        <authorList>
            <person name="Kohn T."/>
            <person name="Heuer A."/>
            <person name="Jogler M."/>
            <person name="Vollmers J."/>
            <person name="Boedeker C."/>
            <person name="Bunk B."/>
            <person name="Rast P."/>
            <person name="Borchert D."/>
            <person name="Glockner I."/>
            <person name="Freese H.M."/>
            <person name="Klenk H.P."/>
            <person name="Overmann J."/>
            <person name="Kaster A.K."/>
            <person name="Rohde M."/>
            <person name="Wiegand S."/>
            <person name="Jogler C."/>
        </authorList>
    </citation>
    <scope>NUCLEOTIDE SEQUENCE [LARGE SCALE GENOMIC DNA]</scope>
    <source>
        <strain evidence="3 4">NH11</strain>
    </source>
</reference>
<feature type="transmembrane region" description="Helical" evidence="2">
    <location>
        <begin position="197"/>
        <end position="220"/>
    </location>
</feature>
<dbReference type="STRING" id="1891926.Fuma_00301"/>
<dbReference type="Proteomes" id="UP000187735">
    <property type="component" value="Chromosome"/>
</dbReference>
<feature type="region of interest" description="Disordered" evidence="1">
    <location>
        <begin position="34"/>
        <end position="144"/>
    </location>
</feature>
<dbReference type="EMBL" id="CP017641">
    <property type="protein sequence ID" value="APZ90720.1"/>
    <property type="molecule type" value="Genomic_DNA"/>
</dbReference>
<sequence>MTIRYKCEECESVLKIPAKLAGTAAKCPKCKAAFKVPQQSEGSKPKVAAKSSASPASRSATALADEEDPIDMPREITPPPDLSSMDDFDPTEALAGATSSTSTMPTTAEAPKPSMADLMREHEASKKNKKGKKGDGDKGRKGGLAEAAMAAEAYTSGSAADALTRTYDQKRGKAGEAPVLTREERREEERKEAMKEFAVKGGAAFAALAVFMYFLFSWMMSESLPDLEYVSGVVTLNGAPLPDVEVMYEPVVASGGSGSPVAGGPSTGLTDANGEYVLMYKQDVAGVVPGDHRITIMGPTGAAYNLPQQHQQKTVPADDETAYNFAL</sequence>
<proteinExistence type="predicted"/>
<protein>
    <recommendedName>
        <fullName evidence="5">Zinc finger/thioredoxin putative domain-containing protein</fullName>
    </recommendedName>
</protein>
<evidence type="ECO:0008006" key="5">
    <source>
        <dbReference type="Google" id="ProtNLM"/>
    </source>
</evidence>
<dbReference type="KEGG" id="fmr:Fuma_00301"/>
<organism evidence="3 4">
    <name type="scientific">Fuerstiella marisgermanici</name>
    <dbReference type="NCBI Taxonomy" id="1891926"/>
    <lineage>
        <taxon>Bacteria</taxon>
        <taxon>Pseudomonadati</taxon>
        <taxon>Planctomycetota</taxon>
        <taxon>Planctomycetia</taxon>
        <taxon>Planctomycetales</taxon>
        <taxon>Planctomycetaceae</taxon>
        <taxon>Fuerstiella</taxon>
    </lineage>
</organism>
<accession>A0A1P8W9J2</accession>
<evidence type="ECO:0000256" key="2">
    <source>
        <dbReference type="SAM" id="Phobius"/>
    </source>
</evidence>